<dbReference type="KEGG" id="stha:NCTC11429_01133"/>
<dbReference type="RefSeq" id="WP_262709446.1">
    <property type="nucleotide sequence ID" value="NZ_CP141191.1"/>
</dbReference>
<accession>A0A4U9UJR5</accession>
<gene>
    <name evidence="1" type="ORF">NCTC11429_01133</name>
</gene>
<evidence type="ECO:0000313" key="2">
    <source>
        <dbReference type="Proteomes" id="UP000308196"/>
    </source>
</evidence>
<dbReference type="GeneID" id="78465910"/>
<sequence>MGTVEAITLLPVSTLTLACVENQNNVMCCSPGQVSVMRPCII</sequence>
<reference evidence="1 2" key="1">
    <citation type="submission" date="2019-05" db="EMBL/GenBank/DDBJ databases">
        <authorList>
            <consortium name="Pathogen Informatics"/>
        </authorList>
    </citation>
    <scope>NUCLEOTIDE SEQUENCE [LARGE SCALE GENOMIC DNA]</scope>
    <source>
        <strain evidence="1 2">NCTC11429</strain>
    </source>
</reference>
<name>A0A4U9UJR5_9SPHI</name>
<dbReference type="Proteomes" id="UP000308196">
    <property type="component" value="Chromosome"/>
</dbReference>
<proteinExistence type="predicted"/>
<protein>
    <submittedName>
        <fullName evidence="1">Uncharacterized protein</fullName>
    </submittedName>
</protein>
<evidence type="ECO:0000313" key="1">
    <source>
        <dbReference type="EMBL" id="VTR33193.1"/>
    </source>
</evidence>
<dbReference type="AlphaFoldDB" id="A0A4U9UJR5"/>
<dbReference type="EMBL" id="LR590484">
    <property type="protein sequence ID" value="VTR33193.1"/>
    <property type="molecule type" value="Genomic_DNA"/>
</dbReference>
<organism evidence="1 2">
    <name type="scientific">Sphingobacterium thalpophilum</name>
    <dbReference type="NCBI Taxonomy" id="259"/>
    <lineage>
        <taxon>Bacteria</taxon>
        <taxon>Pseudomonadati</taxon>
        <taxon>Bacteroidota</taxon>
        <taxon>Sphingobacteriia</taxon>
        <taxon>Sphingobacteriales</taxon>
        <taxon>Sphingobacteriaceae</taxon>
        <taxon>Sphingobacterium</taxon>
    </lineage>
</organism>